<name>A0AA39WEE6_9PEZI</name>
<dbReference type="InterPro" id="IPR037045">
    <property type="entry name" value="S8pro/Inhibitor_I9_sf"/>
</dbReference>
<dbReference type="GO" id="GO:0042144">
    <property type="term" value="P:vacuole fusion, non-autophagic"/>
    <property type="evidence" value="ECO:0007669"/>
    <property type="project" value="TreeGrafter"/>
</dbReference>
<comment type="similarity">
    <text evidence="1">Belongs to the protease inhibitor I9 family.</text>
</comment>
<gene>
    <name evidence="3" type="ORF">B0T14DRAFT_539579</name>
</gene>
<comment type="caution">
    <text evidence="3">The sequence shown here is derived from an EMBL/GenBank/DDBJ whole genome shotgun (WGS) entry which is preliminary data.</text>
</comment>
<dbReference type="EMBL" id="JAULSU010000006">
    <property type="protein sequence ID" value="KAK0613884.1"/>
    <property type="molecule type" value="Genomic_DNA"/>
</dbReference>
<proteinExistence type="inferred from homology"/>
<dbReference type="InterPro" id="IPR052471">
    <property type="entry name" value="PBI_I9"/>
</dbReference>
<feature type="chain" id="PRO_5041356351" description="Proteinase inhibitor, propeptide" evidence="2">
    <location>
        <begin position="20"/>
        <end position="95"/>
    </location>
</feature>
<accession>A0AA39WEE6</accession>
<sequence length="95" mass="10289">MRPFTFLIATLSLFAGVIAVDIQKSVIISYPDTTPDSVVEQAKKAIIEGGGIITHEYHLIKGFAAKVGEKALDTIAAWGKEYNALIEEDQIVKGL</sequence>
<keyword evidence="2" id="KW-0732">Signal</keyword>
<protein>
    <recommendedName>
        <fullName evidence="5">Proteinase inhibitor, propeptide</fullName>
    </recommendedName>
</protein>
<evidence type="ECO:0000256" key="2">
    <source>
        <dbReference type="SAM" id="SignalP"/>
    </source>
</evidence>
<dbReference type="PANTHER" id="PTHR28288">
    <property type="entry name" value="PROTEASE B INHIBITOR 2"/>
    <property type="match status" value="1"/>
</dbReference>
<organism evidence="3 4">
    <name type="scientific">Immersiella caudata</name>
    <dbReference type="NCBI Taxonomy" id="314043"/>
    <lineage>
        <taxon>Eukaryota</taxon>
        <taxon>Fungi</taxon>
        <taxon>Dikarya</taxon>
        <taxon>Ascomycota</taxon>
        <taxon>Pezizomycotina</taxon>
        <taxon>Sordariomycetes</taxon>
        <taxon>Sordariomycetidae</taxon>
        <taxon>Sordariales</taxon>
        <taxon>Lasiosphaeriaceae</taxon>
        <taxon>Immersiella</taxon>
    </lineage>
</organism>
<evidence type="ECO:0008006" key="5">
    <source>
        <dbReference type="Google" id="ProtNLM"/>
    </source>
</evidence>
<dbReference type="Gene3D" id="3.30.70.80">
    <property type="entry name" value="Peptidase S8 propeptide/proteinase inhibitor I9"/>
    <property type="match status" value="1"/>
</dbReference>
<dbReference type="Proteomes" id="UP001175000">
    <property type="component" value="Unassembled WGS sequence"/>
</dbReference>
<reference evidence="3" key="1">
    <citation type="submission" date="2023-06" db="EMBL/GenBank/DDBJ databases">
        <title>Genome-scale phylogeny and comparative genomics of the fungal order Sordariales.</title>
        <authorList>
            <consortium name="Lawrence Berkeley National Laboratory"/>
            <person name="Hensen N."/>
            <person name="Bonometti L."/>
            <person name="Westerberg I."/>
            <person name="Brannstrom I.O."/>
            <person name="Guillou S."/>
            <person name="Cros-Aarteil S."/>
            <person name="Calhoun S."/>
            <person name="Haridas S."/>
            <person name="Kuo A."/>
            <person name="Mondo S."/>
            <person name="Pangilinan J."/>
            <person name="Riley R."/>
            <person name="Labutti K."/>
            <person name="Andreopoulos B."/>
            <person name="Lipzen A."/>
            <person name="Chen C."/>
            <person name="Yanf M."/>
            <person name="Daum C."/>
            <person name="Ng V."/>
            <person name="Clum A."/>
            <person name="Steindorff A."/>
            <person name="Ohm R."/>
            <person name="Martin F."/>
            <person name="Silar P."/>
            <person name="Natvig D."/>
            <person name="Lalanne C."/>
            <person name="Gautier V."/>
            <person name="Ament-Velasquez S.L."/>
            <person name="Kruys A."/>
            <person name="Hutchinson M.I."/>
            <person name="Powell A.J."/>
            <person name="Barry K."/>
            <person name="Miller A.N."/>
            <person name="Grigoriev I.V."/>
            <person name="Debuchy R."/>
            <person name="Gladieux P."/>
            <person name="Thoren M.H."/>
            <person name="Johannesson H."/>
        </authorList>
    </citation>
    <scope>NUCLEOTIDE SEQUENCE</scope>
    <source>
        <strain evidence="3">CBS 606.72</strain>
    </source>
</reference>
<feature type="signal peptide" evidence="2">
    <location>
        <begin position="1"/>
        <end position="19"/>
    </location>
</feature>
<evidence type="ECO:0000313" key="4">
    <source>
        <dbReference type="Proteomes" id="UP001175000"/>
    </source>
</evidence>
<dbReference type="AlphaFoldDB" id="A0AA39WEE6"/>
<keyword evidence="4" id="KW-1185">Reference proteome</keyword>
<dbReference type="PANTHER" id="PTHR28288:SF1">
    <property type="entry name" value="INHIBITOR I9 DOMAIN-CONTAINING PROTEIN"/>
    <property type="match status" value="1"/>
</dbReference>
<dbReference type="FunFam" id="3.30.70.80:FF:000005">
    <property type="entry name" value="Proteinase inhibitor I2B"/>
    <property type="match status" value="1"/>
</dbReference>
<dbReference type="SUPFAM" id="SSF54897">
    <property type="entry name" value="Protease propeptides/inhibitors"/>
    <property type="match status" value="1"/>
</dbReference>
<dbReference type="GO" id="GO:0004866">
    <property type="term" value="F:endopeptidase inhibitor activity"/>
    <property type="evidence" value="ECO:0007669"/>
    <property type="project" value="TreeGrafter"/>
</dbReference>
<evidence type="ECO:0000256" key="1">
    <source>
        <dbReference type="ARBA" id="ARBA00038069"/>
    </source>
</evidence>
<evidence type="ECO:0000313" key="3">
    <source>
        <dbReference type="EMBL" id="KAK0613884.1"/>
    </source>
</evidence>